<dbReference type="EMBL" id="CP021111">
    <property type="protein sequence ID" value="ARP95131.1"/>
    <property type="molecule type" value="Genomic_DNA"/>
</dbReference>
<dbReference type="Pfam" id="PF06240">
    <property type="entry name" value="COXG"/>
    <property type="match status" value="1"/>
</dbReference>
<evidence type="ECO:0000256" key="4">
    <source>
        <dbReference type="ARBA" id="ARBA00023004"/>
    </source>
</evidence>
<dbReference type="Pfam" id="PF00111">
    <property type="entry name" value="Fer2"/>
    <property type="match status" value="1"/>
</dbReference>
<keyword evidence="3" id="KW-0560">Oxidoreductase</keyword>
<dbReference type="OrthoDB" id="9179439at2"/>
<dbReference type="InterPro" id="IPR006058">
    <property type="entry name" value="2Fe2S_fd_BS"/>
</dbReference>
<evidence type="ECO:0000313" key="7">
    <source>
        <dbReference type="EMBL" id="ARP95131.1"/>
    </source>
</evidence>
<dbReference type="InterPro" id="IPR036010">
    <property type="entry name" value="2Fe-2S_ferredoxin-like_sf"/>
</dbReference>
<dbReference type="InterPro" id="IPR001041">
    <property type="entry name" value="2Fe-2S_ferredoxin-type"/>
</dbReference>
<dbReference type="GO" id="GO:0046872">
    <property type="term" value="F:metal ion binding"/>
    <property type="evidence" value="ECO:0007669"/>
    <property type="project" value="UniProtKB-KW"/>
</dbReference>
<organism evidence="7 8">
    <name type="scientific">Bordetella genomosp. 13</name>
    <dbReference type="NCBI Taxonomy" id="463040"/>
    <lineage>
        <taxon>Bacteria</taxon>
        <taxon>Pseudomonadati</taxon>
        <taxon>Pseudomonadota</taxon>
        <taxon>Betaproteobacteria</taxon>
        <taxon>Burkholderiales</taxon>
        <taxon>Alcaligenaceae</taxon>
        <taxon>Bordetella</taxon>
    </lineage>
</organism>
<keyword evidence="8" id="KW-1185">Reference proteome</keyword>
<dbReference type="FunFam" id="3.10.20.30:FF:000020">
    <property type="entry name" value="Xanthine dehydrogenase iron-sulfur subunit"/>
    <property type="match status" value="1"/>
</dbReference>
<dbReference type="InterPro" id="IPR051452">
    <property type="entry name" value="Diverse_Oxidoreductases"/>
</dbReference>
<evidence type="ECO:0000259" key="6">
    <source>
        <dbReference type="PROSITE" id="PS51085"/>
    </source>
</evidence>
<dbReference type="KEGG" id="bgm:CAL15_12535"/>
<feature type="domain" description="2Fe-2S ferredoxin-type" evidence="6">
    <location>
        <begin position="2"/>
        <end position="78"/>
    </location>
</feature>
<dbReference type="CDD" id="cd07823">
    <property type="entry name" value="SRPBCC_5"/>
    <property type="match status" value="1"/>
</dbReference>
<protein>
    <submittedName>
        <fullName evidence="7">Carbon monoxide dehydrogenase</fullName>
    </submittedName>
</protein>
<dbReference type="PROSITE" id="PS00197">
    <property type="entry name" value="2FE2S_FER_1"/>
    <property type="match status" value="1"/>
</dbReference>
<dbReference type="SUPFAM" id="SSF55961">
    <property type="entry name" value="Bet v1-like"/>
    <property type="match status" value="1"/>
</dbReference>
<evidence type="ECO:0000256" key="2">
    <source>
        <dbReference type="ARBA" id="ARBA00022723"/>
    </source>
</evidence>
<name>A0A1W6ZCP5_9BORD</name>
<dbReference type="Gene3D" id="1.10.150.120">
    <property type="entry name" value="[2Fe-2S]-binding domain"/>
    <property type="match status" value="1"/>
</dbReference>
<dbReference type="InterPro" id="IPR002888">
    <property type="entry name" value="2Fe-2S-bd"/>
</dbReference>
<accession>A0A1W6ZCP5</accession>
<dbReference type="Proteomes" id="UP000194161">
    <property type="component" value="Chromosome"/>
</dbReference>
<evidence type="ECO:0000256" key="3">
    <source>
        <dbReference type="ARBA" id="ARBA00023002"/>
    </source>
</evidence>
<dbReference type="PROSITE" id="PS51085">
    <property type="entry name" value="2FE2S_FER_2"/>
    <property type="match status" value="1"/>
</dbReference>
<dbReference type="InterPro" id="IPR036884">
    <property type="entry name" value="2Fe-2S-bd_dom_sf"/>
</dbReference>
<keyword evidence="1" id="KW-0001">2Fe-2S</keyword>
<dbReference type="InterPro" id="IPR012675">
    <property type="entry name" value="Beta-grasp_dom_sf"/>
</dbReference>
<dbReference type="GO" id="GO:0051537">
    <property type="term" value="F:2 iron, 2 sulfur cluster binding"/>
    <property type="evidence" value="ECO:0007669"/>
    <property type="project" value="UniProtKB-KW"/>
</dbReference>
<keyword evidence="2" id="KW-0479">Metal-binding</keyword>
<proteinExistence type="predicted"/>
<dbReference type="InterPro" id="IPR023393">
    <property type="entry name" value="START-like_dom_sf"/>
</dbReference>
<sequence length="396" mass="42902">MSLVSMKVNGEAVCREVPARMHLGDYLRDEARLTGTHLGCEHGVCGACTVLVDGRPVRSCITYAVACESRDVRTVEGYDDDPVMRRLRAAFTAHHALQCGFCTPGMLATARDIVLRLPDADEKRIRIELSGNICRCTGYMGIVAAVRSVLQALKEQPDPAVDALRAALPRPQPLPVLDGRPMQAFTPREDEDAIAAPVPAAKPAGARTEGKGKGQHIDGEFSLPFPPAQVWAFMVDLPAVAGCLPGARITSQHGDEVQGRIGIKFGPMQAAFEGAARLERDDASMAAVLHGSGRDTVSQSRAQGDIGYRLHAEGQGTRVQIDMDYSLQGPLAQFSRSGLVQDFVRRMIAEFGRNVTRRMQNPGAADDAPAAAINPVALFFGVLKDRILRLFQRRRQ</sequence>
<dbReference type="STRING" id="463040.CAL15_12535"/>
<evidence type="ECO:0000256" key="5">
    <source>
        <dbReference type="ARBA" id="ARBA00023014"/>
    </source>
</evidence>
<dbReference type="PANTHER" id="PTHR44379:SF8">
    <property type="entry name" value="XANTHINE DEHYDROGENASE IRON-SULFUR-BINDING SUBUNIT XDHC-RELATED"/>
    <property type="match status" value="1"/>
</dbReference>
<dbReference type="AlphaFoldDB" id="A0A1W6ZCP5"/>
<dbReference type="SUPFAM" id="SSF47741">
    <property type="entry name" value="CO dehydrogenase ISP C-domain like"/>
    <property type="match status" value="1"/>
</dbReference>
<dbReference type="GO" id="GO:0016491">
    <property type="term" value="F:oxidoreductase activity"/>
    <property type="evidence" value="ECO:0007669"/>
    <property type="project" value="UniProtKB-KW"/>
</dbReference>
<dbReference type="Pfam" id="PF01799">
    <property type="entry name" value="Fer2_2"/>
    <property type="match status" value="1"/>
</dbReference>
<reference evidence="7 8" key="1">
    <citation type="submission" date="2017-05" db="EMBL/GenBank/DDBJ databases">
        <title>Complete and WGS of Bordetella genogroups.</title>
        <authorList>
            <person name="Spilker T."/>
            <person name="LiPuma J."/>
        </authorList>
    </citation>
    <scope>NUCLEOTIDE SEQUENCE [LARGE SCALE GENOMIC DNA]</scope>
    <source>
        <strain evidence="7 8">AU7206</strain>
    </source>
</reference>
<keyword evidence="4" id="KW-0408">Iron</keyword>
<dbReference type="Gene3D" id="3.30.530.20">
    <property type="match status" value="1"/>
</dbReference>
<dbReference type="RefSeq" id="WP_086078895.1">
    <property type="nucleotide sequence ID" value="NZ_CP021111.1"/>
</dbReference>
<dbReference type="CDD" id="cd00207">
    <property type="entry name" value="fer2"/>
    <property type="match status" value="1"/>
</dbReference>
<gene>
    <name evidence="7" type="ORF">CAL15_12535</name>
</gene>
<dbReference type="PANTHER" id="PTHR44379">
    <property type="entry name" value="OXIDOREDUCTASE WITH IRON-SULFUR SUBUNIT"/>
    <property type="match status" value="1"/>
</dbReference>
<keyword evidence="5" id="KW-0411">Iron-sulfur</keyword>
<dbReference type="Gene3D" id="3.10.20.30">
    <property type="match status" value="1"/>
</dbReference>
<dbReference type="InterPro" id="IPR010419">
    <property type="entry name" value="CO_DH_gsu"/>
</dbReference>
<evidence type="ECO:0000256" key="1">
    <source>
        <dbReference type="ARBA" id="ARBA00022714"/>
    </source>
</evidence>
<evidence type="ECO:0000313" key="8">
    <source>
        <dbReference type="Proteomes" id="UP000194161"/>
    </source>
</evidence>
<dbReference type="SUPFAM" id="SSF54292">
    <property type="entry name" value="2Fe-2S ferredoxin-like"/>
    <property type="match status" value="1"/>
</dbReference>